<reference evidence="1" key="1">
    <citation type="submission" date="2018-11" db="EMBL/GenBank/DDBJ databases">
        <authorList>
            <consortium name="Pathogen Informatics"/>
        </authorList>
    </citation>
    <scope>NUCLEOTIDE SEQUENCE</scope>
</reference>
<proteinExistence type="predicted"/>
<name>A0A3S5AZ89_9PLAT</name>
<gene>
    <name evidence="1" type="ORF">PXEA_LOCUS34757</name>
</gene>
<accession>A0A3S5AZ89</accession>
<organism evidence="1 2">
    <name type="scientific">Protopolystoma xenopodis</name>
    <dbReference type="NCBI Taxonomy" id="117903"/>
    <lineage>
        <taxon>Eukaryota</taxon>
        <taxon>Metazoa</taxon>
        <taxon>Spiralia</taxon>
        <taxon>Lophotrochozoa</taxon>
        <taxon>Platyhelminthes</taxon>
        <taxon>Monogenea</taxon>
        <taxon>Polyopisthocotylea</taxon>
        <taxon>Polystomatidea</taxon>
        <taxon>Polystomatidae</taxon>
        <taxon>Protopolystoma</taxon>
    </lineage>
</organism>
<dbReference type="Proteomes" id="UP000784294">
    <property type="component" value="Unassembled WGS sequence"/>
</dbReference>
<evidence type="ECO:0000313" key="2">
    <source>
        <dbReference type="Proteomes" id="UP000784294"/>
    </source>
</evidence>
<keyword evidence="2" id="KW-1185">Reference proteome</keyword>
<protein>
    <submittedName>
        <fullName evidence="1">Uncharacterized protein</fullName>
    </submittedName>
</protein>
<dbReference type="AlphaFoldDB" id="A0A3S5AZ89"/>
<evidence type="ECO:0000313" key="1">
    <source>
        <dbReference type="EMBL" id="VEL41317.1"/>
    </source>
</evidence>
<sequence length="159" mass="17694">MFVGIITCDDSFVLVCGVVADASALVSFGTHCLFSPSSYSPSLSPFRYPLDDAHALLQQRWTFDSRLTVTSDLISDSSAIFFHFTPRQPRNHVATGRHKTLYPLPLNPHLFPFLPAVPIDTHHLHQHTSNVSMRLIAFALVCRHNECSGLICSSSPFRV</sequence>
<dbReference type="EMBL" id="CAAALY010268814">
    <property type="protein sequence ID" value="VEL41317.1"/>
    <property type="molecule type" value="Genomic_DNA"/>
</dbReference>
<comment type="caution">
    <text evidence="1">The sequence shown here is derived from an EMBL/GenBank/DDBJ whole genome shotgun (WGS) entry which is preliminary data.</text>
</comment>